<organism evidence="2 3">
    <name type="scientific">Klebsiella pneumoniae subsp. ozaenae</name>
    <dbReference type="NCBI Taxonomy" id="574"/>
    <lineage>
        <taxon>Bacteria</taxon>
        <taxon>Pseudomonadati</taxon>
        <taxon>Pseudomonadota</taxon>
        <taxon>Gammaproteobacteria</taxon>
        <taxon>Enterobacterales</taxon>
        <taxon>Enterobacteriaceae</taxon>
        <taxon>Klebsiella/Raoultella group</taxon>
        <taxon>Klebsiella</taxon>
        <taxon>Klebsiella pneumoniae complex</taxon>
    </lineage>
</organism>
<protein>
    <submittedName>
        <fullName evidence="2">Epi-inositol hydrolase</fullName>
        <ecNumber evidence="2">3.7.1.-</ecNumber>
    </submittedName>
</protein>
<dbReference type="InterPro" id="IPR012001">
    <property type="entry name" value="Thiamin_PyroP_enz_TPP-bd_dom"/>
</dbReference>
<gene>
    <name evidence="2" type="primary">iolD_3</name>
    <name evidence="2" type="ORF">NCTC10313_06306</name>
</gene>
<dbReference type="Gene3D" id="3.40.50.970">
    <property type="match status" value="1"/>
</dbReference>
<dbReference type="EMBL" id="UGLW01000003">
    <property type="protein sequence ID" value="STV24008.1"/>
    <property type="molecule type" value="Genomic_DNA"/>
</dbReference>
<name>A0A378AY42_KLEPO</name>
<sequence length="94" mass="9665">MAHAATGFARQALRRQIIACTSSIGPGAANMITAAGTASANRIPLLLLPGDVFATRQPDPVLQQIEQSYDLSISTNDASAQSANTGTALPARNS</sequence>
<accession>A0A378AY42</accession>
<dbReference type="Pfam" id="PF02776">
    <property type="entry name" value="TPP_enzyme_N"/>
    <property type="match status" value="1"/>
</dbReference>
<evidence type="ECO:0000259" key="1">
    <source>
        <dbReference type="Pfam" id="PF02776"/>
    </source>
</evidence>
<evidence type="ECO:0000313" key="3">
    <source>
        <dbReference type="Proteomes" id="UP000254487"/>
    </source>
</evidence>
<dbReference type="Proteomes" id="UP000254487">
    <property type="component" value="Unassembled WGS sequence"/>
</dbReference>
<reference evidence="2 3" key="1">
    <citation type="submission" date="2018-06" db="EMBL/GenBank/DDBJ databases">
        <authorList>
            <consortium name="Pathogen Informatics"/>
            <person name="Doyle S."/>
        </authorList>
    </citation>
    <scope>NUCLEOTIDE SEQUENCE [LARGE SCALE GENOMIC DNA]</scope>
    <source>
        <strain evidence="2 3">NCTC10313</strain>
    </source>
</reference>
<dbReference type="GO" id="GO:0016787">
    <property type="term" value="F:hydrolase activity"/>
    <property type="evidence" value="ECO:0007669"/>
    <property type="project" value="UniProtKB-KW"/>
</dbReference>
<dbReference type="InterPro" id="IPR029061">
    <property type="entry name" value="THDP-binding"/>
</dbReference>
<feature type="domain" description="Thiamine pyrophosphate enzyme N-terminal TPP-binding" evidence="1">
    <location>
        <begin position="2"/>
        <end position="67"/>
    </location>
</feature>
<dbReference type="CDD" id="cd07035">
    <property type="entry name" value="TPP_PYR_POX_like"/>
    <property type="match status" value="1"/>
</dbReference>
<dbReference type="SUPFAM" id="SSF52518">
    <property type="entry name" value="Thiamin diphosphate-binding fold (THDP-binding)"/>
    <property type="match status" value="1"/>
</dbReference>
<keyword evidence="2" id="KW-0378">Hydrolase</keyword>
<dbReference type="EC" id="3.7.1.-" evidence="2"/>
<evidence type="ECO:0000313" key="2">
    <source>
        <dbReference type="EMBL" id="STV24008.1"/>
    </source>
</evidence>
<proteinExistence type="predicted"/>
<dbReference type="GO" id="GO:0030976">
    <property type="term" value="F:thiamine pyrophosphate binding"/>
    <property type="evidence" value="ECO:0007669"/>
    <property type="project" value="InterPro"/>
</dbReference>
<dbReference type="AlphaFoldDB" id="A0A378AY42"/>